<keyword evidence="4" id="KW-1185">Reference proteome</keyword>
<evidence type="ECO:0000313" key="4">
    <source>
        <dbReference type="Proteomes" id="UP000280792"/>
    </source>
</evidence>
<reference evidence="3 4" key="1">
    <citation type="submission" date="2018-08" db="EMBL/GenBank/DDBJ databases">
        <authorList>
            <person name="Khan S.A."/>
        </authorList>
    </citation>
    <scope>NUCLEOTIDE SEQUENCE [LARGE SCALE GENOMIC DNA]</scope>
    <source>
        <strain evidence="3 4">GTF-13</strain>
    </source>
</reference>
<keyword evidence="1" id="KW-1133">Transmembrane helix</keyword>
<evidence type="ECO:0000259" key="2">
    <source>
        <dbReference type="Pfam" id="PF03872"/>
    </source>
</evidence>
<feature type="transmembrane region" description="Helical" evidence="1">
    <location>
        <begin position="93"/>
        <end position="113"/>
    </location>
</feature>
<dbReference type="PANTHER" id="PTHR38104:SF1">
    <property type="entry name" value="ANTI-SIGMA-E FACTOR RSEA"/>
    <property type="match status" value="1"/>
</dbReference>
<dbReference type="AlphaFoldDB" id="A0A3P3VUP4"/>
<comment type="caution">
    <text evidence="3">The sequence shown here is derived from an EMBL/GenBank/DDBJ whole genome shotgun (WGS) entry which is preliminary data.</text>
</comment>
<dbReference type="RefSeq" id="WP_125015585.1">
    <property type="nucleotide sequence ID" value="NZ_QWEZ01000001.1"/>
</dbReference>
<evidence type="ECO:0000256" key="1">
    <source>
        <dbReference type="SAM" id="Phobius"/>
    </source>
</evidence>
<gene>
    <name evidence="3" type="ORF">D0544_08865</name>
</gene>
<accession>A0A3P3VUP4</accession>
<dbReference type="InterPro" id="IPR005572">
    <property type="entry name" value="Anti-sigma_E_RseA_N"/>
</dbReference>
<feature type="domain" description="Anti sigma-E protein RseA N-terminal" evidence="2">
    <location>
        <begin position="8"/>
        <end position="77"/>
    </location>
</feature>
<keyword evidence="1" id="KW-0472">Membrane</keyword>
<name>A0A3P3VUP4_9GAMM</name>
<dbReference type="PANTHER" id="PTHR38104">
    <property type="match status" value="1"/>
</dbReference>
<sequence>MSSDQRLRESLSAVWDSEANELELHRVLAEVHQDSELRDLAHRYRLLGAVLKQEKLSPSSIDLSASIRDAIAEEAPHGGRESSRRYGRWASRAGRVAIAASVTVAVLFGVQTYNYSLNSGSVMESGLAQAPQVIQQPGVIQAIDRMGASTLEAGYGESAASLSAERVEQARQYAEAISQQRLRTYMLQHAENSALGQYQGMLPFARLVNAESR</sequence>
<dbReference type="Proteomes" id="UP000280792">
    <property type="component" value="Unassembled WGS sequence"/>
</dbReference>
<dbReference type="EMBL" id="QWEZ01000001">
    <property type="protein sequence ID" value="RRJ85159.1"/>
    <property type="molecule type" value="Genomic_DNA"/>
</dbReference>
<dbReference type="SUPFAM" id="SSF89069">
    <property type="entry name" value="N-terminal, cytoplasmic domain of anti-sigmaE factor RseA"/>
    <property type="match status" value="1"/>
</dbReference>
<dbReference type="GO" id="GO:0016989">
    <property type="term" value="F:sigma factor antagonist activity"/>
    <property type="evidence" value="ECO:0007669"/>
    <property type="project" value="InterPro"/>
</dbReference>
<dbReference type="InterPro" id="IPR052383">
    <property type="entry name" value="Anti-sigma-E_RseA-like"/>
</dbReference>
<dbReference type="Pfam" id="PF03872">
    <property type="entry name" value="RseA_N"/>
    <property type="match status" value="1"/>
</dbReference>
<organism evidence="3 4">
    <name type="scientific">Aestuariirhabdus litorea</name>
    <dbReference type="NCBI Taxonomy" id="2528527"/>
    <lineage>
        <taxon>Bacteria</taxon>
        <taxon>Pseudomonadati</taxon>
        <taxon>Pseudomonadota</taxon>
        <taxon>Gammaproteobacteria</taxon>
        <taxon>Oceanospirillales</taxon>
        <taxon>Aestuariirhabdaceae</taxon>
        <taxon>Aestuariirhabdus</taxon>
    </lineage>
</organism>
<keyword evidence="1" id="KW-0812">Transmembrane</keyword>
<protein>
    <submittedName>
        <fullName evidence="3">RNA polymerase subunit sigma</fullName>
    </submittedName>
</protein>
<dbReference type="InterPro" id="IPR036147">
    <property type="entry name" value="Anti-sigma_E_RseA_N_sf"/>
</dbReference>
<dbReference type="Gene3D" id="1.10.10.880">
    <property type="entry name" value="Anti sigma-E protein RseA, N-terminal domain"/>
    <property type="match status" value="1"/>
</dbReference>
<reference evidence="3 4" key="2">
    <citation type="submission" date="2018-12" db="EMBL/GenBank/DDBJ databases">
        <title>Simiduia agarivorans gen. nov., sp. nov., a marine, agarolytic bacterium isolated from shallow coastal water from Keelung, Taiwan.</title>
        <authorList>
            <person name="Shieh W.Y."/>
        </authorList>
    </citation>
    <scope>NUCLEOTIDE SEQUENCE [LARGE SCALE GENOMIC DNA]</scope>
    <source>
        <strain evidence="3 4">GTF-13</strain>
    </source>
</reference>
<proteinExistence type="predicted"/>
<dbReference type="CDD" id="cd16328">
    <property type="entry name" value="RseA_N"/>
    <property type="match status" value="1"/>
</dbReference>
<evidence type="ECO:0000313" key="3">
    <source>
        <dbReference type="EMBL" id="RRJ85159.1"/>
    </source>
</evidence>